<name>A0ABU6QSH4_9FABA</name>
<reference evidence="1 2" key="1">
    <citation type="journal article" date="2023" name="Plants (Basel)">
        <title>Bridging the Gap: Combining Genomics and Transcriptomics Approaches to Understand Stylosanthes scabra, an Orphan Legume from the Brazilian Caatinga.</title>
        <authorList>
            <person name="Ferreira-Neto J.R.C."/>
            <person name="da Silva M.D."/>
            <person name="Binneck E."/>
            <person name="de Melo N.F."/>
            <person name="da Silva R.H."/>
            <person name="de Melo A.L.T.M."/>
            <person name="Pandolfi V."/>
            <person name="Bustamante F.O."/>
            <person name="Brasileiro-Vidal A.C."/>
            <person name="Benko-Iseppon A.M."/>
        </authorList>
    </citation>
    <scope>NUCLEOTIDE SEQUENCE [LARGE SCALE GENOMIC DNA]</scope>
    <source>
        <tissue evidence="1">Leaves</tissue>
    </source>
</reference>
<gene>
    <name evidence="1" type="ORF">PIB30_082282</name>
</gene>
<sequence length="116" mass="12624">MVSSRVVDFFPSKRDQRGLQGGHQGKRLSAARVLPHGGRQCSDLFTGKRSSSAASTRQGFKEGGLRCSELGTDGGWDLQGHSDAQASRMECTASAIVRVRESNPYFCGMRSCSYFD</sequence>
<evidence type="ECO:0000313" key="1">
    <source>
        <dbReference type="EMBL" id="MED6114635.1"/>
    </source>
</evidence>
<dbReference type="EMBL" id="JASCZI010001260">
    <property type="protein sequence ID" value="MED6114635.1"/>
    <property type="molecule type" value="Genomic_DNA"/>
</dbReference>
<organism evidence="1 2">
    <name type="scientific">Stylosanthes scabra</name>
    <dbReference type="NCBI Taxonomy" id="79078"/>
    <lineage>
        <taxon>Eukaryota</taxon>
        <taxon>Viridiplantae</taxon>
        <taxon>Streptophyta</taxon>
        <taxon>Embryophyta</taxon>
        <taxon>Tracheophyta</taxon>
        <taxon>Spermatophyta</taxon>
        <taxon>Magnoliopsida</taxon>
        <taxon>eudicotyledons</taxon>
        <taxon>Gunneridae</taxon>
        <taxon>Pentapetalae</taxon>
        <taxon>rosids</taxon>
        <taxon>fabids</taxon>
        <taxon>Fabales</taxon>
        <taxon>Fabaceae</taxon>
        <taxon>Papilionoideae</taxon>
        <taxon>50 kb inversion clade</taxon>
        <taxon>dalbergioids sensu lato</taxon>
        <taxon>Dalbergieae</taxon>
        <taxon>Pterocarpus clade</taxon>
        <taxon>Stylosanthes</taxon>
    </lineage>
</organism>
<proteinExistence type="predicted"/>
<comment type="caution">
    <text evidence="1">The sequence shown here is derived from an EMBL/GenBank/DDBJ whole genome shotgun (WGS) entry which is preliminary data.</text>
</comment>
<dbReference type="Proteomes" id="UP001341840">
    <property type="component" value="Unassembled WGS sequence"/>
</dbReference>
<protein>
    <submittedName>
        <fullName evidence="1">Uncharacterized protein</fullName>
    </submittedName>
</protein>
<keyword evidence="2" id="KW-1185">Reference proteome</keyword>
<evidence type="ECO:0000313" key="2">
    <source>
        <dbReference type="Proteomes" id="UP001341840"/>
    </source>
</evidence>
<accession>A0ABU6QSH4</accession>